<gene>
    <name evidence="1" type="ORF">MPH_13341</name>
</gene>
<accession>K2R9T4</accession>
<evidence type="ECO:0000313" key="2">
    <source>
        <dbReference type="Proteomes" id="UP000007129"/>
    </source>
</evidence>
<comment type="caution">
    <text evidence="1">The sequence shown here is derived from an EMBL/GenBank/DDBJ whole genome shotgun (WGS) entry which is preliminary data.</text>
</comment>
<reference evidence="1 2" key="1">
    <citation type="journal article" date="2012" name="BMC Genomics">
        <title>Tools to kill: Genome of one of the most destructive plant pathogenic fungi Macrophomina phaseolina.</title>
        <authorList>
            <person name="Islam M.S."/>
            <person name="Haque M.S."/>
            <person name="Islam M.M."/>
            <person name="Emdad E.M."/>
            <person name="Halim A."/>
            <person name="Hossen Q.M.M."/>
            <person name="Hossain M.Z."/>
            <person name="Ahmed B."/>
            <person name="Rahim S."/>
            <person name="Rahman M.S."/>
            <person name="Alam M.M."/>
            <person name="Hou S."/>
            <person name="Wan X."/>
            <person name="Saito J.A."/>
            <person name="Alam M."/>
        </authorList>
    </citation>
    <scope>NUCLEOTIDE SEQUENCE [LARGE SCALE GENOMIC DNA]</scope>
    <source>
        <strain evidence="1 2">MS6</strain>
    </source>
</reference>
<dbReference type="Proteomes" id="UP000007129">
    <property type="component" value="Unassembled WGS sequence"/>
</dbReference>
<organism evidence="1 2">
    <name type="scientific">Macrophomina phaseolina (strain MS6)</name>
    <name type="common">Charcoal rot fungus</name>
    <dbReference type="NCBI Taxonomy" id="1126212"/>
    <lineage>
        <taxon>Eukaryota</taxon>
        <taxon>Fungi</taxon>
        <taxon>Dikarya</taxon>
        <taxon>Ascomycota</taxon>
        <taxon>Pezizomycotina</taxon>
        <taxon>Dothideomycetes</taxon>
        <taxon>Dothideomycetes incertae sedis</taxon>
        <taxon>Botryosphaeriales</taxon>
        <taxon>Botryosphaeriaceae</taxon>
        <taxon>Macrophomina</taxon>
    </lineage>
</organism>
<name>K2R9T4_MACPH</name>
<protein>
    <submittedName>
        <fullName evidence="1">Uncharacterized protein</fullName>
    </submittedName>
</protein>
<dbReference type="InParanoid" id="K2R9T4"/>
<proteinExistence type="predicted"/>
<dbReference type="VEuPathDB" id="FungiDB:MPH_13341"/>
<dbReference type="HOGENOM" id="CLU_3424453_0_0_1"/>
<dbReference type="AlphaFoldDB" id="K2R9T4"/>
<sequence length="23" mass="2802">NATVPIRVLRIVRRLKRTKDLKR</sequence>
<feature type="non-terminal residue" evidence="1">
    <location>
        <position position="1"/>
    </location>
</feature>
<dbReference type="EMBL" id="AHHD01000607">
    <property type="protein sequence ID" value="EKG09602.1"/>
    <property type="molecule type" value="Genomic_DNA"/>
</dbReference>
<evidence type="ECO:0000313" key="1">
    <source>
        <dbReference type="EMBL" id="EKG09602.1"/>
    </source>
</evidence>